<evidence type="ECO:0000259" key="1">
    <source>
        <dbReference type="Pfam" id="PF23362"/>
    </source>
</evidence>
<proteinExistence type="predicted"/>
<keyword evidence="2" id="KW-0067">ATP-binding</keyword>
<gene>
    <name evidence="2" type="primary">DHX37_1</name>
    <name evidence="2" type="ORF">E2C01_062222</name>
</gene>
<evidence type="ECO:0000313" key="3">
    <source>
        <dbReference type="Proteomes" id="UP000324222"/>
    </source>
</evidence>
<dbReference type="Proteomes" id="UP000324222">
    <property type="component" value="Unassembled WGS sequence"/>
</dbReference>
<protein>
    <submittedName>
        <fullName evidence="2">Putative ATP-dependent RNA helicase DHX37</fullName>
    </submittedName>
</protein>
<dbReference type="InterPro" id="IPR056371">
    <property type="entry name" value="DHX37-like_C"/>
</dbReference>
<dbReference type="AlphaFoldDB" id="A0A5B7HAD2"/>
<organism evidence="2 3">
    <name type="scientific">Portunus trituberculatus</name>
    <name type="common">Swimming crab</name>
    <name type="synonym">Neptunus trituberculatus</name>
    <dbReference type="NCBI Taxonomy" id="210409"/>
    <lineage>
        <taxon>Eukaryota</taxon>
        <taxon>Metazoa</taxon>
        <taxon>Ecdysozoa</taxon>
        <taxon>Arthropoda</taxon>
        <taxon>Crustacea</taxon>
        <taxon>Multicrustacea</taxon>
        <taxon>Malacostraca</taxon>
        <taxon>Eumalacostraca</taxon>
        <taxon>Eucarida</taxon>
        <taxon>Decapoda</taxon>
        <taxon>Pleocyemata</taxon>
        <taxon>Brachyura</taxon>
        <taxon>Eubrachyura</taxon>
        <taxon>Portunoidea</taxon>
        <taxon>Portunidae</taxon>
        <taxon>Portuninae</taxon>
        <taxon>Portunus</taxon>
    </lineage>
</organism>
<comment type="caution">
    <text evidence="2">The sequence shown here is derived from an EMBL/GenBank/DDBJ whole genome shotgun (WGS) entry which is preliminary data.</text>
</comment>
<reference evidence="2 3" key="1">
    <citation type="submission" date="2019-05" db="EMBL/GenBank/DDBJ databases">
        <title>Another draft genome of Portunus trituberculatus and its Hox gene families provides insights of decapod evolution.</title>
        <authorList>
            <person name="Jeong J.-H."/>
            <person name="Song I."/>
            <person name="Kim S."/>
            <person name="Choi T."/>
            <person name="Kim D."/>
            <person name="Ryu S."/>
            <person name="Kim W."/>
        </authorList>
    </citation>
    <scope>NUCLEOTIDE SEQUENCE [LARGE SCALE GENOMIC DNA]</scope>
    <source>
        <tissue evidence="2">Muscle</tissue>
    </source>
</reference>
<keyword evidence="2" id="KW-0547">Nucleotide-binding</keyword>
<keyword evidence="2" id="KW-0347">Helicase</keyword>
<dbReference type="GO" id="GO:0004386">
    <property type="term" value="F:helicase activity"/>
    <property type="evidence" value="ECO:0007669"/>
    <property type="project" value="UniProtKB-KW"/>
</dbReference>
<dbReference type="Pfam" id="PF23362">
    <property type="entry name" value="DHX37_C"/>
    <property type="match status" value="1"/>
</dbReference>
<keyword evidence="2" id="KW-0378">Hydrolase</keyword>
<name>A0A5B7HAD2_PORTR</name>
<evidence type="ECO:0000313" key="2">
    <source>
        <dbReference type="EMBL" id="MPC68032.1"/>
    </source>
</evidence>
<dbReference type="OrthoDB" id="10025033at2759"/>
<sequence>MNDTGPAGWEIAQVEVEYPKGREIFRWVAYFFLLGHLCPILAPFVQHLNEPRTLVSPVALRFRKERECLLQALMSRGATSLAKLKEIWTAEPKYLLAEYTQWLQDKELKPEVARLWPPIGKTAEAEWS</sequence>
<accession>A0A5B7HAD2</accession>
<feature type="domain" description="ATP-dependent RNA helicase DHX37-like C-terminal" evidence="1">
    <location>
        <begin position="46"/>
        <end position="119"/>
    </location>
</feature>
<dbReference type="EMBL" id="VSRR010027154">
    <property type="protein sequence ID" value="MPC68032.1"/>
    <property type="molecule type" value="Genomic_DNA"/>
</dbReference>
<keyword evidence="3" id="KW-1185">Reference proteome</keyword>